<comment type="caution">
    <text evidence="1">The sequence shown here is derived from an EMBL/GenBank/DDBJ whole genome shotgun (WGS) entry which is preliminary data.</text>
</comment>
<organism evidence="1 2">
    <name type="scientific">Pseudoxanthomonas composti</name>
    <dbReference type="NCBI Taxonomy" id="2137479"/>
    <lineage>
        <taxon>Bacteria</taxon>
        <taxon>Pseudomonadati</taxon>
        <taxon>Pseudomonadota</taxon>
        <taxon>Gammaproteobacteria</taxon>
        <taxon>Lysobacterales</taxon>
        <taxon>Lysobacteraceae</taxon>
        <taxon>Pseudoxanthomonas</taxon>
    </lineage>
</organism>
<sequence length="67" mass="7569">MDYHYFADYEIYDGGSPVLWGQATLTWHVEASGQLRPAQVLDAIRRQAADRHGLEPGAVRLRALARM</sequence>
<dbReference type="AlphaFoldDB" id="A0A4Q1JVW2"/>
<protein>
    <submittedName>
        <fullName evidence="1">Uncharacterized protein</fullName>
    </submittedName>
</protein>
<accession>A0A4Q1JVW2</accession>
<evidence type="ECO:0000313" key="1">
    <source>
        <dbReference type="EMBL" id="RXR06418.1"/>
    </source>
</evidence>
<keyword evidence="2" id="KW-1185">Reference proteome</keyword>
<evidence type="ECO:0000313" key="2">
    <source>
        <dbReference type="Proteomes" id="UP000289784"/>
    </source>
</evidence>
<name>A0A4Q1JVW2_9GAMM</name>
<proteinExistence type="predicted"/>
<dbReference type="RefSeq" id="WP_129470525.1">
    <property type="nucleotide sequence ID" value="NZ_SAWZ01000003.1"/>
</dbReference>
<reference evidence="1 2" key="1">
    <citation type="submission" date="2019-01" db="EMBL/GenBank/DDBJ databases">
        <title>Pseudoxanthomonas composti sp. nov., isolated from compost.</title>
        <authorList>
            <person name="Yang G."/>
        </authorList>
    </citation>
    <scope>NUCLEOTIDE SEQUENCE [LARGE SCALE GENOMIC DNA]</scope>
    <source>
        <strain evidence="1 2">GSS15</strain>
    </source>
</reference>
<gene>
    <name evidence="1" type="ORF">EPA99_07150</name>
</gene>
<dbReference type="OrthoDB" id="6026367at2"/>
<dbReference type="EMBL" id="SAWZ01000003">
    <property type="protein sequence ID" value="RXR06418.1"/>
    <property type="molecule type" value="Genomic_DNA"/>
</dbReference>
<dbReference type="Proteomes" id="UP000289784">
    <property type="component" value="Unassembled WGS sequence"/>
</dbReference>